<dbReference type="Gene3D" id="1.10.10.10">
    <property type="entry name" value="Winged helix-like DNA-binding domain superfamily/Winged helix DNA-binding domain"/>
    <property type="match status" value="1"/>
</dbReference>
<sequence>MPNLDATDARILLALDEEPDATTLSLSRALGIARNTVHARLRKLAERELLGRPSQRVSPASLGYSLTAFLRLSISQSSTNSTFEALARIPEITEVLAITGDGDLQARVVARDPAHLYLITTAILDIDGVTRSSTALAMAEIIPSRMGPLLERHAAAGRP</sequence>
<dbReference type="SUPFAM" id="SSF46785">
    <property type="entry name" value="Winged helix' DNA-binding domain"/>
    <property type="match status" value="1"/>
</dbReference>
<evidence type="ECO:0000313" key="3">
    <source>
        <dbReference type="Proteomes" id="UP001549257"/>
    </source>
</evidence>
<reference evidence="2 3" key="1">
    <citation type="submission" date="2024-06" db="EMBL/GenBank/DDBJ databases">
        <title>Sorghum-associated microbial communities from plants grown in Nebraska, USA.</title>
        <authorList>
            <person name="Schachtman D."/>
        </authorList>
    </citation>
    <scope>NUCLEOTIDE SEQUENCE [LARGE SCALE GENOMIC DNA]</scope>
    <source>
        <strain evidence="2 3">2857</strain>
    </source>
</reference>
<dbReference type="GO" id="GO:0003677">
    <property type="term" value="F:DNA binding"/>
    <property type="evidence" value="ECO:0007669"/>
    <property type="project" value="UniProtKB-KW"/>
</dbReference>
<dbReference type="Pfam" id="PF13412">
    <property type="entry name" value="HTH_24"/>
    <property type="match status" value="1"/>
</dbReference>
<dbReference type="RefSeq" id="WP_354025484.1">
    <property type="nucleotide sequence ID" value="NZ_JBEPSJ010000003.1"/>
</dbReference>
<dbReference type="Pfam" id="PF01037">
    <property type="entry name" value="AsnC_trans_reg"/>
    <property type="match status" value="1"/>
</dbReference>
<organism evidence="2 3">
    <name type="scientific">Conyzicola nivalis</name>
    <dbReference type="NCBI Taxonomy" id="1477021"/>
    <lineage>
        <taxon>Bacteria</taxon>
        <taxon>Bacillati</taxon>
        <taxon>Actinomycetota</taxon>
        <taxon>Actinomycetes</taxon>
        <taxon>Micrococcales</taxon>
        <taxon>Microbacteriaceae</taxon>
        <taxon>Conyzicola</taxon>
    </lineage>
</organism>
<dbReference type="PANTHER" id="PTHR30154:SF34">
    <property type="entry name" value="TRANSCRIPTIONAL REGULATOR AZLB"/>
    <property type="match status" value="1"/>
</dbReference>
<keyword evidence="3" id="KW-1185">Reference proteome</keyword>
<comment type="caution">
    <text evidence="2">The sequence shown here is derived from an EMBL/GenBank/DDBJ whole genome shotgun (WGS) entry which is preliminary data.</text>
</comment>
<name>A0ABV2QQH8_9MICO</name>
<dbReference type="InterPro" id="IPR011008">
    <property type="entry name" value="Dimeric_a/b-barrel"/>
</dbReference>
<dbReference type="PANTHER" id="PTHR30154">
    <property type="entry name" value="LEUCINE-RESPONSIVE REGULATORY PROTEIN"/>
    <property type="match status" value="1"/>
</dbReference>
<dbReference type="InterPro" id="IPR019887">
    <property type="entry name" value="Tscrpt_reg_AsnC/Lrp_C"/>
</dbReference>
<evidence type="ECO:0000313" key="2">
    <source>
        <dbReference type="EMBL" id="MET4583326.1"/>
    </source>
</evidence>
<protein>
    <submittedName>
        <fullName evidence="2">DNA-binding Lrp family transcriptional regulator</fullName>
    </submittedName>
</protein>
<evidence type="ECO:0000259" key="1">
    <source>
        <dbReference type="Pfam" id="PF01037"/>
    </source>
</evidence>
<dbReference type="Proteomes" id="UP001549257">
    <property type="component" value="Unassembled WGS sequence"/>
</dbReference>
<dbReference type="SUPFAM" id="SSF54909">
    <property type="entry name" value="Dimeric alpha+beta barrel"/>
    <property type="match status" value="1"/>
</dbReference>
<keyword evidence="2" id="KW-0238">DNA-binding</keyword>
<feature type="domain" description="Transcription regulator AsnC/Lrp ligand binding" evidence="1">
    <location>
        <begin position="73"/>
        <end position="139"/>
    </location>
</feature>
<dbReference type="EMBL" id="JBEPSJ010000003">
    <property type="protein sequence ID" value="MET4583326.1"/>
    <property type="molecule type" value="Genomic_DNA"/>
</dbReference>
<dbReference type="SMART" id="SM00344">
    <property type="entry name" value="HTH_ASNC"/>
    <property type="match status" value="1"/>
</dbReference>
<accession>A0ABV2QQH8</accession>
<dbReference type="InterPro" id="IPR036388">
    <property type="entry name" value="WH-like_DNA-bd_sf"/>
</dbReference>
<gene>
    <name evidence="2" type="ORF">ABIE21_002845</name>
</gene>
<dbReference type="InterPro" id="IPR019888">
    <property type="entry name" value="Tscrpt_reg_AsnC-like"/>
</dbReference>
<dbReference type="Gene3D" id="3.30.70.920">
    <property type="match status" value="1"/>
</dbReference>
<dbReference type="InterPro" id="IPR036390">
    <property type="entry name" value="WH_DNA-bd_sf"/>
</dbReference>
<proteinExistence type="predicted"/>